<feature type="region of interest" description="Disordered" evidence="1">
    <location>
        <begin position="102"/>
        <end position="130"/>
    </location>
</feature>
<protein>
    <recommendedName>
        <fullName evidence="2">DUF7726 domain-containing protein</fullName>
    </recommendedName>
</protein>
<gene>
    <name evidence="3" type="ORF">M436DRAFT_79736</name>
</gene>
<sequence length="451" mass="51317">MPPKRGNTRRETQQLAEHVKDGKRNDQLIANMKKYTDMSDADVDELAYFMVAADYFKQPDHRDVPFKNVLRDLENQIKEQPADRRTEMYRNVVAGIHGARKNSDWEREAVNPNAEPKTPYSASKADNPKSNQQLIDDLASAMDVDQRTKGMVQAQIVYRDVLGDDKRVVGIMFGGDEGGTVHGGRLGRDHKITDVPNHFFRDQIMDYINQAEVEEKKKESLRIAVFSDLTTGETAAYAVSISTDMEEARRTVQGEDDRLEEIMNHYKPKPKSVGEAKNIIEQHDLLNDVPDDDVDLTKRGNYGNIDFDFDGPFKSVVKPRSHKLDYEAEISRPKTIDLDCDQIRACIDLFTRDGMWNIDDFRLALGQISRPELTKFLDKRGPSEGKTLRVSGLCWEFFKTRELLGLDMVKSSLDDIEMIEKRGKKRPASGDDDQPSGKKAKTTEPIDLTDD</sequence>
<accession>A0A074WZU7</accession>
<evidence type="ECO:0000313" key="3">
    <source>
        <dbReference type="EMBL" id="KEQ75322.1"/>
    </source>
</evidence>
<keyword evidence="4" id="KW-1185">Reference proteome</keyword>
<dbReference type="RefSeq" id="XP_013429844.1">
    <property type="nucleotide sequence ID" value="XM_013574390.1"/>
</dbReference>
<dbReference type="InterPro" id="IPR056143">
    <property type="entry name" value="DUF7726"/>
</dbReference>
<dbReference type="GeneID" id="25416489"/>
<dbReference type="OrthoDB" id="4680706at2759"/>
<reference evidence="3 4" key="1">
    <citation type="journal article" date="2014" name="BMC Genomics">
        <title>Genome sequencing of four Aureobasidium pullulans varieties: biotechnological potential, stress tolerance, and description of new species.</title>
        <authorList>
            <person name="Gostin Ar C."/>
            <person name="Ohm R.A."/>
            <person name="Kogej T."/>
            <person name="Sonjak S."/>
            <person name="Turk M."/>
            <person name="Zajc J."/>
            <person name="Zalar P."/>
            <person name="Grube M."/>
            <person name="Sun H."/>
            <person name="Han J."/>
            <person name="Sharma A."/>
            <person name="Chiniquy J."/>
            <person name="Ngan C.Y."/>
            <person name="Lipzen A."/>
            <person name="Barry K."/>
            <person name="Grigoriev I.V."/>
            <person name="Gunde-Cimerman N."/>
        </authorList>
    </citation>
    <scope>NUCLEOTIDE SEQUENCE [LARGE SCALE GENOMIC DNA]</scope>
    <source>
        <strain evidence="3 4">CBS 147.97</strain>
    </source>
</reference>
<feature type="compositionally biased region" description="Basic and acidic residues" evidence="1">
    <location>
        <begin position="8"/>
        <end position="23"/>
    </location>
</feature>
<evidence type="ECO:0000313" key="4">
    <source>
        <dbReference type="Proteomes" id="UP000027730"/>
    </source>
</evidence>
<evidence type="ECO:0000259" key="2">
    <source>
        <dbReference type="Pfam" id="PF24852"/>
    </source>
</evidence>
<dbReference type="HOGENOM" id="CLU_606879_0_0_1"/>
<feature type="region of interest" description="Disordered" evidence="1">
    <location>
        <begin position="1"/>
        <end position="23"/>
    </location>
</feature>
<dbReference type="AlphaFoldDB" id="A0A074WZU7"/>
<evidence type="ECO:0000256" key="1">
    <source>
        <dbReference type="SAM" id="MobiDB-lite"/>
    </source>
</evidence>
<dbReference type="Proteomes" id="UP000027730">
    <property type="component" value="Unassembled WGS sequence"/>
</dbReference>
<feature type="region of interest" description="Disordered" evidence="1">
    <location>
        <begin position="420"/>
        <end position="451"/>
    </location>
</feature>
<dbReference type="STRING" id="1043004.A0A074WZU7"/>
<proteinExistence type="predicted"/>
<feature type="domain" description="DUF7726" evidence="2">
    <location>
        <begin position="336"/>
        <end position="406"/>
    </location>
</feature>
<name>A0A074WZU7_9PEZI</name>
<organism evidence="3 4">
    <name type="scientific">Aureobasidium namibiae CBS 147.97</name>
    <dbReference type="NCBI Taxonomy" id="1043004"/>
    <lineage>
        <taxon>Eukaryota</taxon>
        <taxon>Fungi</taxon>
        <taxon>Dikarya</taxon>
        <taxon>Ascomycota</taxon>
        <taxon>Pezizomycotina</taxon>
        <taxon>Dothideomycetes</taxon>
        <taxon>Dothideomycetidae</taxon>
        <taxon>Dothideales</taxon>
        <taxon>Saccotheciaceae</taxon>
        <taxon>Aureobasidium</taxon>
    </lineage>
</organism>
<dbReference type="EMBL" id="KL584705">
    <property type="protein sequence ID" value="KEQ75322.1"/>
    <property type="molecule type" value="Genomic_DNA"/>
</dbReference>
<dbReference type="Pfam" id="PF24852">
    <property type="entry name" value="DUF7726"/>
    <property type="match status" value="1"/>
</dbReference>